<dbReference type="GO" id="GO:0005669">
    <property type="term" value="C:transcription factor TFIID complex"/>
    <property type="evidence" value="ECO:0007669"/>
    <property type="project" value="TreeGrafter"/>
</dbReference>
<dbReference type="Pfam" id="PF00400">
    <property type="entry name" value="WD40"/>
    <property type="match status" value="6"/>
</dbReference>
<dbReference type="SMART" id="SM00320">
    <property type="entry name" value="WD40"/>
    <property type="match status" value="6"/>
</dbReference>
<feature type="region of interest" description="Disordered" evidence="7">
    <location>
        <begin position="358"/>
        <end position="379"/>
    </location>
</feature>
<sequence length="833" mass="90828">MSGPQPGGGPAHSRGVSVSNGPPSAGMAGPSQQIPPQGGVPPVGGAPGGTAQSSQNLNHIRTTMFIRGEDYNLDTRHNQQSTTSSRIAVGAFGDLMGSLTTSMVGVSLFITSGHSPPKNTKIPMPADVPPPYSELPFEARCAALVRSAHSWQRFEADFAFQVLEYLNKKGYNRTEAMLRKESANHDADGRPIVTRAEDRGGGQYEKAFELLRAWIEDNLELYKVELRRLLWPIFVYSYLEMHKEFYQRDAVAFFNRYKDSFVQEHDQDVRQLSTISLPEHVADSHIANIYRGNKYRLTLSNMAFNSLIQYLESKEREGGSVVIGLMNNFMNIITQDRTATGNERSLAAMIARGSVEDDLPAEDEGIPGHNPGSANTDRNAPPVLAKLQLGALPMEPELMEDVRAELLEEDSKNPPKPGQNSLVDEFEQRIKRESTEEAPTRETVPLPPSLARDVLMEVQKVKENRDRFKIEGRTGGVGPGVSVCMFTFHNTFDSINCLDFSGDNEFVAAGMQESYIRVWSLNGNALPSVNPGDKPSASKRLIGHSGPIYAVSFSPSTANPASGGPSTRSKYLLSSSADKTIRLWSLETWTCVTAYKSHSGPVWDVKWGPFGHYFLSGSLDRTARLWTTDHIAPHRLYVGHDNDVDCVEWHPNGAYVFTASGDKTVRMWHINGNPLRMFTGHTSNITALACSPSGKKLASADDSGNIIIWDIAAGLRIKRMRGHGKGGIWSLSWSVESSVIISGGADGTVRVWDALQETPETQSANGKVIAEGGSGTKIDGSGGPGSGTANKKKAKDVVVTADQISAFPTKKSPVYKVEFTRMNLVLAGGAYMP</sequence>
<evidence type="ECO:0000256" key="1">
    <source>
        <dbReference type="ARBA" id="ARBA00004123"/>
    </source>
</evidence>
<dbReference type="EMBL" id="WWBZ02000040">
    <property type="protein sequence ID" value="KAF4305643.1"/>
    <property type="molecule type" value="Genomic_DNA"/>
</dbReference>
<keyword evidence="5" id="KW-0539">Nucleus</keyword>
<dbReference type="SUPFAM" id="SSF160897">
    <property type="entry name" value="Taf5 N-terminal domain-like"/>
    <property type="match status" value="1"/>
</dbReference>
<reference evidence="9" key="1">
    <citation type="submission" date="2020-04" db="EMBL/GenBank/DDBJ databases">
        <title>Genome Assembly and Annotation of Botryosphaeria dothidea sdau 11-99, a Latent Pathogen of Apple Fruit Ring Rot in China.</title>
        <authorList>
            <person name="Yu C."/>
            <person name="Diao Y."/>
            <person name="Lu Q."/>
            <person name="Zhao J."/>
            <person name="Cui S."/>
            <person name="Peng C."/>
            <person name="He B."/>
            <person name="Liu H."/>
        </authorList>
    </citation>
    <scope>NUCLEOTIDE SEQUENCE [LARGE SCALE GENOMIC DNA]</scope>
    <source>
        <strain evidence="9">Sdau11-99</strain>
    </source>
</reference>
<evidence type="ECO:0000256" key="6">
    <source>
        <dbReference type="PROSITE-ProRule" id="PRU00221"/>
    </source>
</evidence>
<dbReference type="InterPro" id="IPR006594">
    <property type="entry name" value="LisH"/>
</dbReference>
<evidence type="ECO:0000256" key="3">
    <source>
        <dbReference type="ARBA" id="ARBA00022574"/>
    </source>
</evidence>
<feature type="repeat" description="WD" evidence="6">
    <location>
        <begin position="678"/>
        <end position="719"/>
    </location>
</feature>
<dbReference type="InterPro" id="IPR020472">
    <property type="entry name" value="WD40_PAC1"/>
</dbReference>
<keyword evidence="10" id="KW-1185">Reference proteome</keyword>
<evidence type="ECO:0000256" key="7">
    <source>
        <dbReference type="SAM" id="MobiDB-lite"/>
    </source>
</evidence>
<feature type="repeat" description="WD" evidence="6">
    <location>
        <begin position="488"/>
        <end position="529"/>
    </location>
</feature>
<feature type="domain" description="TFIID subunit TAF5 NTD2" evidence="8">
    <location>
        <begin position="202"/>
        <end position="329"/>
    </location>
</feature>
<dbReference type="InterPro" id="IPR036322">
    <property type="entry name" value="WD40_repeat_dom_sf"/>
</dbReference>
<dbReference type="AlphaFoldDB" id="A0A8H4IV05"/>
<dbReference type="InterPro" id="IPR007582">
    <property type="entry name" value="TFIID_NTD2"/>
</dbReference>
<evidence type="ECO:0000256" key="4">
    <source>
        <dbReference type="ARBA" id="ARBA00022737"/>
    </source>
</evidence>
<keyword evidence="3 6" id="KW-0853">WD repeat</keyword>
<dbReference type="Proteomes" id="UP000572817">
    <property type="component" value="Unassembled WGS sequence"/>
</dbReference>
<feature type="compositionally biased region" description="Gly residues" evidence="7">
    <location>
        <begin position="772"/>
        <end position="786"/>
    </location>
</feature>
<dbReference type="PRINTS" id="PR00320">
    <property type="entry name" value="GPROTEINBRPT"/>
</dbReference>
<dbReference type="InterPro" id="IPR015943">
    <property type="entry name" value="WD40/YVTN_repeat-like_dom_sf"/>
</dbReference>
<feature type="repeat" description="WD" evidence="6">
    <location>
        <begin position="728"/>
        <end position="753"/>
    </location>
</feature>
<dbReference type="PROSITE" id="PS50294">
    <property type="entry name" value="WD_REPEATS_REGION"/>
    <property type="match status" value="5"/>
</dbReference>
<protein>
    <recommendedName>
        <fullName evidence="8">TFIID subunit TAF5 NTD2 domain-containing protein</fullName>
    </recommendedName>
</protein>
<organism evidence="9 10">
    <name type="scientific">Botryosphaeria dothidea</name>
    <dbReference type="NCBI Taxonomy" id="55169"/>
    <lineage>
        <taxon>Eukaryota</taxon>
        <taxon>Fungi</taxon>
        <taxon>Dikarya</taxon>
        <taxon>Ascomycota</taxon>
        <taxon>Pezizomycotina</taxon>
        <taxon>Dothideomycetes</taxon>
        <taxon>Dothideomycetes incertae sedis</taxon>
        <taxon>Botryosphaeriales</taxon>
        <taxon>Botryosphaeriaceae</taxon>
        <taxon>Botryosphaeria</taxon>
    </lineage>
</organism>
<evidence type="ECO:0000256" key="5">
    <source>
        <dbReference type="ARBA" id="ARBA00023242"/>
    </source>
</evidence>
<feature type="compositionally biased region" description="Low complexity" evidence="7">
    <location>
        <begin position="28"/>
        <end position="37"/>
    </location>
</feature>
<accession>A0A8H4IV05</accession>
<feature type="repeat" description="WD" evidence="6">
    <location>
        <begin position="637"/>
        <end position="671"/>
    </location>
</feature>
<comment type="subcellular location">
    <subcellularLocation>
        <location evidence="1">Nucleus</location>
    </subcellularLocation>
</comment>
<feature type="repeat" description="WD" evidence="6">
    <location>
        <begin position="541"/>
        <end position="594"/>
    </location>
</feature>
<feature type="region of interest" description="Disordered" evidence="7">
    <location>
        <begin position="760"/>
        <end position="793"/>
    </location>
</feature>
<feature type="compositionally biased region" description="Gly residues" evidence="7">
    <location>
        <begin position="1"/>
        <end position="10"/>
    </location>
</feature>
<feature type="region of interest" description="Disordered" evidence="7">
    <location>
        <begin position="1"/>
        <end position="54"/>
    </location>
</feature>
<dbReference type="PANTHER" id="PTHR19879">
    <property type="entry name" value="TRANSCRIPTION INITIATION FACTOR TFIID"/>
    <property type="match status" value="1"/>
</dbReference>
<dbReference type="GO" id="GO:0016251">
    <property type="term" value="F:RNA polymerase II general transcription initiation factor activity"/>
    <property type="evidence" value="ECO:0007669"/>
    <property type="project" value="TreeGrafter"/>
</dbReference>
<dbReference type="InterPro" id="IPR037264">
    <property type="entry name" value="TFIID_NTD2_sf"/>
</dbReference>
<dbReference type="PROSITE" id="PS50082">
    <property type="entry name" value="WD_REPEATS_2"/>
    <property type="match status" value="6"/>
</dbReference>
<evidence type="ECO:0000256" key="2">
    <source>
        <dbReference type="ARBA" id="ARBA00009435"/>
    </source>
</evidence>
<dbReference type="CDD" id="cd08044">
    <property type="entry name" value="TAF5_NTD2"/>
    <property type="match status" value="1"/>
</dbReference>
<evidence type="ECO:0000313" key="9">
    <source>
        <dbReference type="EMBL" id="KAF4305643.1"/>
    </source>
</evidence>
<proteinExistence type="inferred from homology"/>
<feature type="repeat" description="WD" evidence="6">
    <location>
        <begin position="595"/>
        <end position="626"/>
    </location>
</feature>
<dbReference type="Pfam" id="PF04494">
    <property type="entry name" value="TFIID_NTD2"/>
    <property type="match status" value="1"/>
</dbReference>
<dbReference type="OrthoDB" id="10266330at2759"/>
<dbReference type="SUPFAM" id="SSF50978">
    <property type="entry name" value="WD40 repeat-like"/>
    <property type="match status" value="1"/>
</dbReference>
<dbReference type="PROSITE" id="PS50896">
    <property type="entry name" value="LISH"/>
    <property type="match status" value="1"/>
</dbReference>
<gene>
    <name evidence="9" type="ORF">GTA08_BOTSDO06733</name>
</gene>
<dbReference type="Gene3D" id="1.25.40.500">
    <property type="entry name" value="TFIID subunit TAF5, NTD2 domain"/>
    <property type="match status" value="1"/>
</dbReference>
<dbReference type="CDD" id="cd00200">
    <property type="entry name" value="WD40"/>
    <property type="match status" value="1"/>
</dbReference>
<keyword evidence="4" id="KW-0677">Repeat</keyword>
<comment type="caution">
    <text evidence="9">The sequence shown here is derived from an EMBL/GenBank/DDBJ whole genome shotgun (WGS) entry which is preliminary data.</text>
</comment>
<dbReference type="Gene3D" id="2.130.10.10">
    <property type="entry name" value="YVTN repeat-like/Quinoprotein amine dehydrogenase"/>
    <property type="match status" value="2"/>
</dbReference>
<dbReference type="PANTHER" id="PTHR19879:SF1">
    <property type="entry name" value="CANNONBALL-RELATED"/>
    <property type="match status" value="1"/>
</dbReference>
<dbReference type="InterPro" id="IPR001680">
    <property type="entry name" value="WD40_rpt"/>
</dbReference>
<evidence type="ECO:0000313" key="10">
    <source>
        <dbReference type="Proteomes" id="UP000572817"/>
    </source>
</evidence>
<comment type="similarity">
    <text evidence="2">Belongs to the WD repeat TAF5 family.</text>
</comment>
<dbReference type="GO" id="GO:0006367">
    <property type="term" value="P:transcription initiation at RNA polymerase II promoter"/>
    <property type="evidence" value="ECO:0007669"/>
    <property type="project" value="TreeGrafter"/>
</dbReference>
<evidence type="ECO:0000259" key="8">
    <source>
        <dbReference type="Pfam" id="PF04494"/>
    </source>
</evidence>
<name>A0A8H4IV05_9PEZI</name>